<reference evidence="3" key="1">
    <citation type="submission" date="2017-02" db="UniProtKB">
        <authorList>
            <consortium name="WormBaseParasite"/>
        </authorList>
    </citation>
    <scope>IDENTIFICATION</scope>
</reference>
<feature type="compositionally biased region" description="Basic and acidic residues" evidence="1">
    <location>
        <begin position="1"/>
        <end position="17"/>
    </location>
</feature>
<accession>A0A0N4ZV77</accession>
<feature type="region of interest" description="Disordered" evidence="1">
    <location>
        <begin position="1"/>
        <end position="68"/>
    </location>
</feature>
<feature type="compositionally biased region" description="Polar residues" evidence="1">
    <location>
        <begin position="53"/>
        <end position="68"/>
    </location>
</feature>
<organism evidence="2 3">
    <name type="scientific">Parastrongyloides trichosuri</name>
    <name type="common">Possum-specific nematode worm</name>
    <dbReference type="NCBI Taxonomy" id="131310"/>
    <lineage>
        <taxon>Eukaryota</taxon>
        <taxon>Metazoa</taxon>
        <taxon>Ecdysozoa</taxon>
        <taxon>Nematoda</taxon>
        <taxon>Chromadorea</taxon>
        <taxon>Rhabditida</taxon>
        <taxon>Tylenchina</taxon>
        <taxon>Panagrolaimomorpha</taxon>
        <taxon>Strongyloidoidea</taxon>
        <taxon>Strongyloididae</taxon>
        <taxon>Parastrongyloides</taxon>
    </lineage>
</organism>
<sequence>MEGKDIQTGMKRNDYGNRRHNRNDNGTYNSSGNLRTSSQSNDIQNIKERSPRSRVNSETSQSSKDFITPLQSNNVSSYYTNMSNQIQNYKNEKKDSINILPNSTNTNFSTILNHNTDYSLPETTKFCISCNSNINIKGKIGSDKKSCICKDNERQEAKM</sequence>
<evidence type="ECO:0000313" key="2">
    <source>
        <dbReference type="Proteomes" id="UP000038045"/>
    </source>
</evidence>
<protein>
    <submittedName>
        <fullName evidence="3">Uncharacterized protein</fullName>
    </submittedName>
</protein>
<dbReference type="AlphaFoldDB" id="A0A0N4ZV77"/>
<proteinExistence type="predicted"/>
<evidence type="ECO:0000256" key="1">
    <source>
        <dbReference type="SAM" id="MobiDB-lite"/>
    </source>
</evidence>
<dbReference type="WBParaSite" id="PTRK_0001248600.1">
    <property type="protein sequence ID" value="PTRK_0001248600.1"/>
    <property type="gene ID" value="PTRK_0001248600"/>
</dbReference>
<feature type="compositionally biased region" description="Polar residues" evidence="1">
    <location>
        <begin position="24"/>
        <end position="44"/>
    </location>
</feature>
<keyword evidence="2" id="KW-1185">Reference proteome</keyword>
<evidence type="ECO:0000313" key="3">
    <source>
        <dbReference type="WBParaSite" id="PTRK_0001248600.1"/>
    </source>
</evidence>
<dbReference type="Proteomes" id="UP000038045">
    <property type="component" value="Unplaced"/>
</dbReference>
<name>A0A0N4ZV77_PARTI</name>